<gene>
    <name evidence="2" type="ORF">TWF481_007542</name>
</gene>
<keyword evidence="3" id="KW-1185">Reference proteome</keyword>
<dbReference type="EMBL" id="JAVHJL010000004">
    <property type="protein sequence ID" value="KAK6505651.1"/>
    <property type="molecule type" value="Genomic_DNA"/>
</dbReference>
<dbReference type="AlphaFoldDB" id="A0AAV9WBT8"/>
<evidence type="ECO:0000256" key="1">
    <source>
        <dbReference type="SAM" id="SignalP"/>
    </source>
</evidence>
<comment type="caution">
    <text evidence="2">The sequence shown here is derived from an EMBL/GenBank/DDBJ whole genome shotgun (WGS) entry which is preliminary data.</text>
</comment>
<feature type="chain" id="PRO_5043810368" evidence="1">
    <location>
        <begin position="26"/>
        <end position="226"/>
    </location>
</feature>
<protein>
    <submittedName>
        <fullName evidence="2">Uncharacterized protein</fullName>
    </submittedName>
</protein>
<name>A0AAV9WBT8_9PEZI</name>
<feature type="signal peptide" evidence="1">
    <location>
        <begin position="1"/>
        <end position="25"/>
    </location>
</feature>
<organism evidence="2 3">
    <name type="scientific">Arthrobotrys musiformis</name>
    <dbReference type="NCBI Taxonomy" id="47236"/>
    <lineage>
        <taxon>Eukaryota</taxon>
        <taxon>Fungi</taxon>
        <taxon>Dikarya</taxon>
        <taxon>Ascomycota</taxon>
        <taxon>Pezizomycotina</taxon>
        <taxon>Orbiliomycetes</taxon>
        <taxon>Orbiliales</taxon>
        <taxon>Orbiliaceae</taxon>
        <taxon>Arthrobotrys</taxon>
    </lineage>
</organism>
<dbReference type="Proteomes" id="UP001370758">
    <property type="component" value="Unassembled WGS sequence"/>
</dbReference>
<sequence>MLPSLKTFGVATFLAGALFQGLASAAPAPGELENGFRLGKRQLGPTSLESPFSLVPTVSTTIGTSVEARLGDTILCIEAWYNQFVETNGVIFLRDVSTMDRTIQLSFGDPTSKVIYTHFRSGNFGTIHDTAFTVDDVLPVPNTATNDRLLRLSIQFFPAATGSPNGYYFVTFYPYGKPIRTIKFNRVAGFATHNIYSTVIQYGVTEQNPPRLGSLISMSYNAHTGW</sequence>
<evidence type="ECO:0000313" key="2">
    <source>
        <dbReference type="EMBL" id="KAK6505651.1"/>
    </source>
</evidence>
<keyword evidence="1" id="KW-0732">Signal</keyword>
<reference evidence="2 3" key="1">
    <citation type="submission" date="2023-08" db="EMBL/GenBank/DDBJ databases">
        <authorList>
            <person name="Palmer J.M."/>
        </authorList>
    </citation>
    <scope>NUCLEOTIDE SEQUENCE [LARGE SCALE GENOMIC DNA]</scope>
    <source>
        <strain evidence="2 3">TWF481</strain>
    </source>
</reference>
<accession>A0AAV9WBT8</accession>
<evidence type="ECO:0000313" key="3">
    <source>
        <dbReference type="Proteomes" id="UP001370758"/>
    </source>
</evidence>
<proteinExistence type="predicted"/>